<dbReference type="Pfam" id="PF13899">
    <property type="entry name" value="Thioredoxin_7"/>
    <property type="match status" value="1"/>
</dbReference>
<accession>A0A1S3H6C1</accession>
<protein>
    <submittedName>
        <fullName evidence="4">Thioredoxin domain-containing protein 12</fullName>
    </submittedName>
</protein>
<dbReference type="PANTHER" id="PTHR15337">
    <property type="entry name" value="ANTERIOR GRADIENT PROTEIN-RELATED"/>
    <property type="match status" value="1"/>
</dbReference>
<dbReference type="OrthoDB" id="262308at2759"/>
<dbReference type="Gene3D" id="3.40.30.10">
    <property type="entry name" value="Glutaredoxin"/>
    <property type="match status" value="1"/>
</dbReference>
<gene>
    <name evidence="4" type="primary">LOC106151803</name>
</gene>
<sequence length="129" mass="14303">MPFEEGLKASAETSKPLMLVIHKSWCGACKALKPNFAKDKGIAELGTKFIMVNVEDDEEPGDQKYAPDGGYIPRILFLNSKGDVQQDLINENGNANYKYYYPQTADIVLSMKKALETIKPAPPPKPDEL</sequence>
<dbReference type="AlphaFoldDB" id="A0A1S3H6C1"/>
<dbReference type="KEGG" id="lak:106151803"/>
<keyword evidence="1" id="KW-0732">Signal</keyword>
<dbReference type="InterPro" id="IPR036249">
    <property type="entry name" value="Thioredoxin-like_sf"/>
</dbReference>
<evidence type="ECO:0000313" key="4">
    <source>
        <dbReference type="RefSeq" id="XP_013380674.1"/>
    </source>
</evidence>
<dbReference type="Proteomes" id="UP000085678">
    <property type="component" value="Unplaced"/>
</dbReference>
<dbReference type="InterPro" id="IPR051099">
    <property type="entry name" value="AGR/TXD"/>
</dbReference>
<dbReference type="GeneID" id="106151803"/>
<dbReference type="InterPro" id="IPR017937">
    <property type="entry name" value="Thioredoxin_CS"/>
</dbReference>
<dbReference type="InterPro" id="IPR013766">
    <property type="entry name" value="Thioredoxin_domain"/>
</dbReference>
<dbReference type="STRING" id="7574.A0A1S3H6C1"/>
<dbReference type="PROSITE" id="PS00194">
    <property type="entry name" value="THIOREDOXIN_1"/>
    <property type="match status" value="1"/>
</dbReference>
<name>A0A1S3H6C1_LINAN</name>
<keyword evidence="3" id="KW-1185">Reference proteome</keyword>
<dbReference type="InParanoid" id="A0A1S3H6C1"/>
<organism evidence="3 4">
    <name type="scientific">Lingula anatina</name>
    <name type="common">Brachiopod</name>
    <name type="synonym">Lingula unguis</name>
    <dbReference type="NCBI Taxonomy" id="7574"/>
    <lineage>
        <taxon>Eukaryota</taxon>
        <taxon>Metazoa</taxon>
        <taxon>Spiralia</taxon>
        <taxon>Lophotrochozoa</taxon>
        <taxon>Brachiopoda</taxon>
        <taxon>Linguliformea</taxon>
        <taxon>Lingulata</taxon>
        <taxon>Lingulida</taxon>
        <taxon>Linguloidea</taxon>
        <taxon>Lingulidae</taxon>
        <taxon>Lingula</taxon>
    </lineage>
</organism>
<evidence type="ECO:0000256" key="1">
    <source>
        <dbReference type="ARBA" id="ARBA00022729"/>
    </source>
</evidence>
<reference evidence="4" key="1">
    <citation type="submission" date="2025-08" db="UniProtKB">
        <authorList>
            <consortium name="RefSeq"/>
        </authorList>
    </citation>
    <scope>IDENTIFICATION</scope>
    <source>
        <tissue evidence="4">Gonads</tissue>
    </source>
</reference>
<dbReference type="RefSeq" id="XP_013380674.1">
    <property type="nucleotide sequence ID" value="XM_013525220.1"/>
</dbReference>
<evidence type="ECO:0000259" key="2">
    <source>
        <dbReference type="PROSITE" id="PS51352"/>
    </source>
</evidence>
<proteinExistence type="predicted"/>
<dbReference type="SUPFAM" id="SSF52833">
    <property type="entry name" value="Thioredoxin-like"/>
    <property type="match status" value="1"/>
</dbReference>
<feature type="domain" description="Thioredoxin" evidence="2">
    <location>
        <begin position="1"/>
        <end position="117"/>
    </location>
</feature>
<dbReference type="PANTHER" id="PTHR15337:SF11">
    <property type="entry name" value="THIOREDOXIN DOMAIN-CONTAINING PROTEIN"/>
    <property type="match status" value="1"/>
</dbReference>
<dbReference type="PROSITE" id="PS51352">
    <property type="entry name" value="THIOREDOXIN_2"/>
    <property type="match status" value="1"/>
</dbReference>
<dbReference type="GO" id="GO:0005783">
    <property type="term" value="C:endoplasmic reticulum"/>
    <property type="evidence" value="ECO:0007669"/>
    <property type="project" value="TreeGrafter"/>
</dbReference>
<evidence type="ECO:0000313" key="3">
    <source>
        <dbReference type="Proteomes" id="UP000085678"/>
    </source>
</evidence>